<dbReference type="InterPro" id="IPR025390">
    <property type="entry name" value="Dsc3_C"/>
</dbReference>
<protein>
    <recommendedName>
        <fullName evidence="7">DSC E3 ubiquitin ligase complex subunit 3 C-terminal domain-containing protein</fullName>
    </recommendedName>
</protein>
<dbReference type="GO" id="GO:0005783">
    <property type="term" value="C:endoplasmic reticulum"/>
    <property type="evidence" value="ECO:0007669"/>
    <property type="project" value="TreeGrafter"/>
</dbReference>
<dbReference type="InterPro" id="IPR045226">
    <property type="entry name" value="Dsc3"/>
</dbReference>
<feature type="transmembrane region" description="Helical" evidence="2">
    <location>
        <begin position="399"/>
        <end position="423"/>
    </location>
</feature>
<feature type="region of interest" description="Disordered" evidence="1">
    <location>
        <begin position="358"/>
        <end position="390"/>
    </location>
</feature>
<feature type="domain" description="DSC E3 ubiquitin ligase complex subunit 3 C-terminal" evidence="4">
    <location>
        <begin position="191"/>
        <end position="286"/>
    </location>
</feature>
<keyword evidence="6" id="KW-1185">Reference proteome</keyword>
<dbReference type="Proteomes" id="UP001217754">
    <property type="component" value="Chromosome 1"/>
</dbReference>
<evidence type="ECO:0000259" key="4">
    <source>
        <dbReference type="Pfam" id="PF13373"/>
    </source>
</evidence>
<accession>A0AAF0F0E3</accession>
<dbReference type="InterPro" id="IPR019413">
    <property type="entry name" value="Dsc3_ub-like_dom"/>
</dbReference>
<evidence type="ECO:0000256" key="1">
    <source>
        <dbReference type="SAM" id="MobiDB-lite"/>
    </source>
</evidence>
<keyword evidence="2" id="KW-0812">Transmembrane</keyword>
<dbReference type="PANTHER" id="PTHR28049">
    <property type="entry name" value="TRANSMEMBRANE PROTEIN YOR223W"/>
    <property type="match status" value="1"/>
</dbReference>
<dbReference type="PANTHER" id="PTHR28049:SF1">
    <property type="entry name" value="DSC E3 UBIQUITIN LIGASE COMPLEX SUBUNIT 3"/>
    <property type="match status" value="1"/>
</dbReference>
<reference evidence="5" key="1">
    <citation type="submission" date="2023-03" db="EMBL/GenBank/DDBJ databases">
        <title>Mating type loci evolution in Malassezia.</title>
        <authorList>
            <person name="Coelho M.A."/>
        </authorList>
    </citation>
    <scope>NUCLEOTIDE SEQUENCE</scope>
    <source>
        <strain evidence="5">CBS 9431</strain>
    </source>
</reference>
<evidence type="ECO:0008006" key="7">
    <source>
        <dbReference type="Google" id="ProtNLM"/>
    </source>
</evidence>
<sequence>MSSALVVRPLVVRFTDAHTDDAHLDLIYEQRYGDAKEWPNLHEETVAELKDVLRAGHPDRAERRLRLIHFGRILPNGVHLASYLDSIVQMQEADTSEAVLEHVTVHVEPRIDGSYVLRRPNEAAETMSSKQWGKQRAEVCGDEQSLPPSGFASLDVLRLPAAYLQCSIGAQGAEEPEEEQTELPRTDPEPRGFDRLRHTAGMSAMDIQIMREHFHQRSGLSMARSGDLVRRQEEDELAYTLEEQWIDNMGETPEALVNANASSTRLSVLQGLLIGFFFPLLPLFFAYGHGAVRWPRPPQQAQQDEEMERLFGLANVLSELRNRPTDTQGPPTAQDAALRNEAQQSANALLSLIARRSRAPAARDADDDDDDDEEELPSEGGTEAPPVPRRGPSATYGRYVIFSPYTHIAILIGFVINIALGLFRMLW</sequence>
<dbReference type="InterPro" id="IPR029071">
    <property type="entry name" value="Ubiquitin-like_domsf"/>
</dbReference>
<feature type="region of interest" description="Disordered" evidence="1">
    <location>
        <begin position="171"/>
        <end position="192"/>
    </location>
</feature>
<evidence type="ECO:0000259" key="3">
    <source>
        <dbReference type="Pfam" id="PF10302"/>
    </source>
</evidence>
<name>A0AAF0F0E3_9BASI</name>
<dbReference type="Pfam" id="PF10302">
    <property type="entry name" value="Dsc3_N"/>
    <property type="match status" value="1"/>
</dbReference>
<keyword evidence="2" id="KW-0472">Membrane</keyword>
<proteinExistence type="predicted"/>
<dbReference type="AlphaFoldDB" id="A0AAF0F0E3"/>
<feature type="domain" description="DSC E3 ubiquitin ligase complex subunit 3 ubiquitin-like" evidence="3">
    <location>
        <begin position="10"/>
        <end position="170"/>
    </location>
</feature>
<evidence type="ECO:0000313" key="6">
    <source>
        <dbReference type="Proteomes" id="UP001217754"/>
    </source>
</evidence>
<dbReference type="EMBL" id="CP119958">
    <property type="protein sequence ID" value="WFD37541.1"/>
    <property type="molecule type" value="Genomic_DNA"/>
</dbReference>
<evidence type="ECO:0000256" key="2">
    <source>
        <dbReference type="SAM" id="Phobius"/>
    </source>
</evidence>
<dbReference type="RefSeq" id="XP_060120438.1">
    <property type="nucleotide sequence ID" value="XM_060264455.1"/>
</dbReference>
<feature type="compositionally biased region" description="Basic and acidic residues" evidence="1">
    <location>
        <begin position="182"/>
        <end position="192"/>
    </location>
</feature>
<organism evidence="5 6">
    <name type="scientific">Malassezia japonica</name>
    <dbReference type="NCBI Taxonomy" id="223818"/>
    <lineage>
        <taxon>Eukaryota</taxon>
        <taxon>Fungi</taxon>
        <taxon>Dikarya</taxon>
        <taxon>Basidiomycota</taxon>
        <taxon>Ustilaginomycotina</taxon>
        <taxon>Malasseziomycetes</taxon>
        <taxon>Malasseziales</taxon>
        <taxon>Malasseziaceae</taxon>
        <taxon>Malassezia</taxon>
    </lineage>
</organism>
<evidence type="ECO:0000313" key="5">
    <source>
        <dbReference type="EMBL" id="WFD37541.1"/>
    </source>
</evidence>
<dbReference type="GeneID" id="85224134"/>
<dbReference type="SUPFAM" id="SSF54236">
    <property type="entry name" value="Ubiquitin-like"/>
    <property type="match status" value="1"/>
</dbReference>
<dbReference type="Pfam" id="PF13373">
    <property type="entry name" value="Dsc3_C"/>
    <property type="match status" value="1"/>
</dbReference>
<feature type="compositionally biased region" description="Acidic residues" evidence="1">
    <location>
        <begin position="365"/>
        <end position="377"/>
    </location>
</feature>
<dbReference type="GO" id="GO:0044695">
    <property type="term" value="C:Dsc E3 ubiquitin ligase complex"/>
    <property type="evidence" value="ECO:0007669"/>
    <property type="project" value="InterPro"/>
</dbReference>
<keyword evidence="2" id="KW-1133">Transmembrane helix</keyword>
<gene>
    <name evidence="5" type="ORF">MJAP1_000485</name>
</gene>
<feature type="transmembrane region" description="Helical" evidence="2">
    <location>
        <begin position="268"/>
        <end position="287"/>
    </location>
</feature>